<accession>A0A1H6SJL1</accession>
<dbReference type="AlphaFoldDB" id="A0A1H6SJL1"/>
<dbReference type="PANTHER" id="PTHR11820:SF90">
    <property type="entry name" value="FLUTATHIONE S-TRANSFERASE"/>
    <property type="match status" value="1"/>
</dbReference>
<organism evidence="3 4">
    <name type="scientific">Azotobacter beijerinckii</name>
    <dbReference type="NCBI Taxonomy" id="170623"/>
    <lineage>
        <taxon>Bacteria</taxon>
        <taxon>Pseudomonadati</taxon>
        <taxon>Pseudomonadota</taxon>
        <taxon>Gammaproteobacteria</taxon>
        <taxon>Pseudomonadales</taxon>
        <taxon>Pseudomonadaceae</taxon>
        <taxon>Azotobacter</taxon>
    </lineage>
</organism>
<dbReference type="Pfam" id="PF01557">
    <property type="entry name" value="FAA_hydrolase"/>
    <property type="match status" value="1"/>
</dbReference>
<reference evidence="3 4" key="1">
    <citation type="submission" date="2016-10" db="EMBL/GenBank/DDBJ databases">
        <authorList>
            <person name="de Groot N.N."/>
        </authorList>
    </citation>
    <scope>NUCLEOTIDE SEQUENCE [LARGE SCALE GENOMIC DNA]</scope>
    <source>
        <strain evidence="3 4">DSM 1041</strain>
    </source>
</reference>
<dbReference type="Proteomes" id="UP000199005">
    <property type="component" value="Unassembled WGS sequence"/>
</dbReference>
<dbReference type="SUPFAM" id="SSF56529">
    <property type="entry name" value="FAH"/>
    <property type="match status" value="1"/>
</dbReference>
<keyword evidence="1" id="KW-0479">Metal-binding</keyword>
<protein>
    <submittedName>
        <fullName evidence="3">Fumarylpyruvate hydrolase</fullName>
    </submittedName>
</protein>
<keyword evidence="3" id="KW-0378">Hydrolase</keyword>
<name>A0A1H6SJL1_9GAMM</name>
<sequence>MINYVFEPAIVPSLPVDKSHERFPVSRVFCLGRNYHWGDAPNTKREVPVFFMKPATSVIDAAGELAFPPLTEEFCHEIELVVAIGKGGFDISEEHALEHVWGYAAGMDLTRRDMQMAAKAAGHPWEPAKAFDGSAPITPIVPASRSGHPTQGAVWLHVNGAERQRSDLESQIWSVAEVISQLSRSVTLRAGDLIMTGTPPGVGALQPGDAISGGIVGIGQFEVVVGNRRNS</sequence>
<dbReference type="EMBL" id="FNYO01000013">
    <property type="protein sequence ID" value="SEI63985.1"/>
    <property type="molecule type" value="Genomic_DNA"/>
</dbReference>
<evidence type="ECO:0000259" key="2">
    <source>
        <dbReference type="Pfam" id="PF01557"/>
    </source>
</evidence>
<evidence type="ECO:0000313" key="4">
    <source>
        <dbReference type="Proteomes" id="UP000199005"/>
    </source>
</evidence>
<dbReference type="STRING" id="170623.SAMN04244579_01468"/>
<dbReference type="InterPro" id="IPR036663">
    <property type="entry name" value="Fumarylacetoacetase_C_sf"/>
</dbReference>
<gene>
    <name evidence="3" type="ORF">SAMN04244579_01468</name>
</gene>
<dbReference type="GO" id="GO:0046872">
    <property type="term" value="F:metal ion binding"/>
    <property type="evidence" value="ECO:0007669"/>
    <property type="project" value="UniProtKB-KW"/>
</dbReference>
<keyword evidence="3" id="KW-0670">Pyruvate</keyword>
<dbReference type="PANTHER" id="PTHR11820">
    <property type="entry name" value="ACYLPYRUVASE"/>
    <property type="match status" value="1"/>
</dbReference>
<dbReference type="Gene3D" id="3.90.850.10">
    <property type="entry name" value="Fumarylacetoacetase-like, C-terminal domain"/>
    <property type="match status" value="1"/>
</dbReference>
<evidence type="ECO:0000256" key="1">
    <source>
        <dbReference type="ARBA" id="ARBA00022723"/>
    </source>
</evidence>
<proteinExistence type="predicted"/>
<evidence type="ECO:0000313" key="3">
    <source>
        <dbReference type="EMBL" id="SEI63985.1"/>
    </source>
</evidence>
<dbReference type="InterPro" id="IPR011234">
    <property type="entry name" value="Fumarylacetoacetase-like_C"/>
</dbReference>
<dbReference type="GO" id="GO:0018773">
    <property type="term" value="F:acetylpyruvate hydrolase activity"/>
    <property type="evidence" value="ECO:0007669"/>
    <property type="project" value="TreeGrafter"/>
</dbReference>
<feature type="domain" description="Fumarylacetoacetase-like C-terminal" evidence="2">
    <location>
        <begin position="28"/>
        <end position="225"/>
    </location>
</feature>